<evidence type="ECO:0000313" key="3">
    <source>
        <dbReference type="Proteomes" id="UP001365542"/>
    </source>
</evidence>
<evidence type="ECO:0000313" key="2">
    <source>
        <dbReference type="EMBL" id="KAK6535694.1"/>
    </source>
</evidence>
<reference evidence="2 3" key="1">
    <citation type="submission" date="2019-10" db="EMBL/GenBank/DDBJ databases">
        <authorList>
            <person name="Palmer J.M."/>
        </authorList>
    </citation>
    <scope>NUCLEOTIDE SEQUENCE [LARGE SCALE GENOMIC DNA]</scope>
    <source>
        <strain evidence="2 3">TWF694</strain>
    </source>
</reference>
<feature type="compositionally biased region" description="Basic residues" evidence="1">
    <location>
        <begin position="26"/>
        <end position="35"/>
    </location>
</feature>
<feature type="region of interest" description="Disordered" evidence="1">
    <location>
        <begin position="1"/>
        <end position="63"/>
    </location>
</feature>
<sequence length="124" mass="14213">MSEIQPPEVQPQETGNVASPAGPSGHAKRGRRNFKSRTQGNWRHRTADDVKTIHPDREMNNRQKGWNRWVQEANQSIFQEANATYVQDAWKATDEGRRLYLGNIDWQIKPADVALWIEGAGYNL</sequence>
<dbReference type="Proteomes" id="UP001365542">
    <property type="component" value="Unassembled WGS sequence"/>
</dbReference>
<keyword evidence="3" id="KW-1185">Reference proteome</keyword>
<name>A0AAV9X7L0_9PEZI</name>
<evidence type="ECO:0000256" key="1">
    <source>
        <dbReference type="SAM" id="MobiDB-lite"/>
    </source>
</evidence>
<organism evidence="2 3">
    <name type="scientific">Orbilia ellipsospora</name>
    <dbReference type="NCBI Taxonomy" id="2528407"/>
    <lineage>
        <taxon>Eukaryota</taxon>
        <taxon>Fungi</taxon>
        <taxon>Dikarya</taxon>
        <taxon>Ascomycota</taxon>
        <taxon>Pezizomycotina</taxon>
        <taxon>Orbiliomycetes</taxon>
        <taxon>Orbiliales</taxon>
        <taxon>Orbiliaceae</taxon>
        <taxon>Orbilia</taxon>
    </lineage>
</organism>
<comment type="caution">
    <text evidence="2">The sequence shown here is derived from an EMBL/GenBank/DDBJ whole genome shotgun (WGS) entry which is preliminary data.</text>
</comment>
<accession>A0AAV9X7L0</accession>
<dbReference type="EMBL" id="JAVHJO010000010">
    <property type="protein sequence ID" value="KAK6535694.1"/>
    <property type="molecule type" value="Genomic_DNA"/>
</dbReference>
<gene>
    <name evidence="2" type="ORF">TWF694_002144</name>
</gene>
<protein>
    <submittedName>
        <fullName evidence="2">Uncharacterized protein</fullName>
    </submittedName>
</protein>
<proteinExistence type="predicted"/>
<dbReference type="AlphaFoldDB" id="A0AAV9X7L0"/>
<feature type="compositionally biased region" description="Basic and acidic residues" evidence="1">
    <location>
        <begin position="45"/>
        <end position="61"/>
    </location>
</feature>